<name>A0A2Z6ET66_9BURK</name>
<dbReference type="RefSeq" id="WP_045363189.1">
    <property type="nucleotide sequence ID" value="NZ_AP018150.1"/>
</dbReference>
<protein>
    <submittedName>
        <fullName evidence="1">Uncharacterized protein</fullName>
    </submittedName>
</protein>
<accession>A0A2Z6ET66</accession>
<evidence type="ECO:0000313" key="1">
    <source>
        <dbReference type="EMBL" id="BBE08613.1"/>
    </source>
</evidence>
<reference evidence="1 2" key="1">
    <citation type="journal article" date="2018" name="Microbes Environ.">
        <title>Comparative Genomic Insights into Endofungal Lifestyles of Two Bacterial Endosymbionts, Mycoavidus cysteinexigens and Burkholderia rhizoxinica.</title>
        <authorList>
            <person name="Sharmin D."/>
            <person name="Guo Y."/>
            <person name="Nishizawa T."/>
            <person name="Ohshima S."/>
            <person name="Sato Y."/>
            <person name="Takashima Y."/>
            <person name="Narisawa K."/>
            <person name="Ohta H."/>
        </authorList>
    </citation>
    <scope>NUCLEOTIDE SEQUENCE [LARGE SCALE GENOMIC DNA]</scope>
    <source>
        <strain evidence="1 2">B1-EB</strain>
    </source>
</reference>
<dbReference type="KEGG" id="mcys:MCB1EB_0452"/>
<dbReference type="Proteomes" id="UP000282597">
    <property type="component" value="Chromosome"/>
</dbReference>
<sequence>MSEVFLTEEQVDEFTGIKRGHTRRLCKKPTKLTKYQRQAEFLSEKGIAFFLNARDRPIVTRAFIEGRPEPIKPAAIWRPSVLI</sequence>
<proteinExistence type="predicted"/>
<gene>
    <name evidence="1" type="ORF">MCB1EB_0452</name>
</gene>
<dbReference type="EMBL" id="AP018150">
    <property type="protein sequence ID" value="BBE08613.1"/>
    <property type="molecule type" value="Genomic_DNA"/>
</dbReference>
<organism evidence="1 2">
    <name type="scientific">Mycoavidus cysteinexigens</name>
    <dbReference type="NCBI Taxonomy" id="1553431"/>
    <lineage>
        <taxon>Bacteria</taxon>
        <taxon>Pseudomonadati</taxon>
        <taxon>Pseudomonadota</taxon>
        <taxon>Betaproteobacteria</taxon>
        <taxon>Burkholderiales</taxon>
        <taxon>Burkholderiaceae</taxon>
        <taxon>Mycoavidus</taxon>
    </lineage>
</organism>
<dbReference type="AlphaFoldDB" id="A0A2Z6ET66"/>
<evidence type="ECO:0000313" key="2">
    <source>
        <dbReference type="Proteomes" id="UP000282597"/>
    </source>
</evidence>
<keyword evidence="2" id="KW-1185">Reference proteome</keyword>